<gene>
    <name evidence="8" type="ORF">TPC1_12143</name>
</gene>
<comment type="catalytic activity">
    <reaction evidence="6">
        <text>[(1-&gt;4)-alpha-D-glucosyl](n) + UDP-alpha-D-glucose = [(1-&gt;4)-alpha-D-glucosyl](n+1) + UDP + H(+)</text>
        <dbReference type="Rhea" id="RHEA:18549"/>
        <dbReference type="Rhea" id="RHEA-COMP:9584"/>
        <dbReference type="Rhea" id="RHEA-COMP:9587"/>
        <dbReference type="ChEBI" id="CHEBI:15378"/>
        <dbReference type="ChEBI" id="CHEBI:15444"/>
        <dbReference type="ChEBI" id="CHEBI:58223"/>
        <dbReference type="ChEBI" id="CHEBI:58885"/>
        <dbReference type="EC" id="2.4.1.11"/>
    </reaction>
    <physiologicalReaction direction="left-to-right" evidence="6">
        <dbReference type="Rhea" id="RHEA:18550"/>
    </physiologicalReaction>
</comment>
<comment type="function">
    <text evidence="7">Transfers the glycosyl residue from UDP-Glc to the non-reducing end of alpha-1,4-glucan.</text>
</comment>
<dbReference type="UniPathway" id="UPA00164"/>
<dbReference type="EMBL" id="GDID01001609">
    <property type="protein sequence ID" value="JAP94997.1"/>
    <property type="molecule type" value="Transcribed_RNA"/>
</dbReference>
<protein>
    <recommendedName>
        <fullName evidence="7">Glycogen [starch] synthase</fullName>
        <ecNumber evidence="7">2.4.1.11</ecNumber>
    </recommendedName>
</protein>
<evidence type="ECO:0000256" key="5">
    <source>
        <dbReference type="ARBA" id="ARBA00023056"/>
    </source>
</evidence>
<evidence type="ECO:0000313" key="8">
    <source>
        <dbReference type="EMBL" id="JAP94997.1"/>
    </source>
</evidence>
<dbReference type="Gene3D" id="6.10.260.10">
    <property type="match status" value="1"/>
</dbReference>
<comment type="similarity">
    <text evidence="2 7">Belongs to the glycosyltransferase 3 family.</text>
</comment>
<proteinExistence type="inferred from homology"/>
<dbReference type="GO" id="GO:0005737">
    <property type="term" value="C:cytoplasm"/>
    <property type="evidence" value="ECO:0007669"/>
    <property type="project" value="TreeGrafter"/>
</dbReference>
<dbReference type="Pfam" id="PF05693">
    <property type="entry name" value="Glycogen_syn"/>
    <property type="match status" value="1"/>
</dbReference>
<dbReference type="GO" id="GO:0004373">
    <property type="term" value="F:alpha-1,4-glucan glucosyltransferase (UDP-glucose donor) activity"/>
    <property type="evidence" value="ECO:0007669"/>
    <property type="project" value="UniProtKB-EC"/>
</dbReference>
<dbReference type="GO" id="GO:0005978">
    <property type="term" value="P:glycogen biosynthetic process"/>
    <property type="evidence" value="ECO:0007669"/>
    <property type="project" value="UniProtKB-UniPathway"/>
</dbReference>
<keyword evidence="3 7" id="KW-0328">Glycosyltransferase</keyword>
<sequence>MQLNPFILETSYEIIHKVGGVETVVRSKAPEMVREYGENFLMVGPYIPSDDKYQTYFEDTRKVNQRFNTLLTNFEAQFNLPQNFIKFGRWLIPGGPNCVLLPVEFGDNQQLGQYRHTAIDMLNRLFSMDLFNLGEEKGEQFKQNAINFGVMSWLFYSYIVPNFIQNTDMMLFVQTHEWLASIGQVLFQIGDAFIKNKKDAQYINPQKIRFIFTTHATTIGRHLSAGNIWLTDCFKNGKEECVKFAAEQAAIRNIKLEHSAEFHAAQKCDVLTTVSTITNEECIHFLGRSADVITWNGLHVNSQKGMVDDHELQSTHKAMKQKIMDFVQTYFYGIDDSDTQIFFTAGRNEFKNKGIDLFIDSLAALRDLMDSEEFLQKNEGMRNKTVVAFIVAPQANGGFNQHTLQVSNLLKEMQLYMDNLAINLKTKLLKMICTSGNFLDVKIKDLFDQQDTITMKRFQQSLKKAGGMSPICTHNIDENCEIIRALKEKNLLNQPYTHVKVIYVPEFLQKTSIFGLDYQEFVRGAHLGIFASAYEPFGYTSPECMCVGCASLVSNLCGFGNLVEETQGKVQESKDFISQLENLHRISSQSNFESPLMSSHKQKPAEPKNSWVSNQLGVQVIDRVYNGYKDQVGNMAMLMFEYLSLNTFDRISLRNRMSRNAVVVDWSVQINNYIQAYEKAARK</sequence>
<dbReference type="InterPro" id="IPR008631">
    <property type="entry name" value="Glycogen_synth"/>
</dbReference>
<dbReference type="PANTHER" id="PTHR10176:SF3">
    <property type="entry name" value="GLYCOGEN [STARCH] SYNTHASE"/>
    <property type="match status" value="1"/>
</dbReference>
<dbReference type="AlphaFoldDB" id="A0A146KET8"/>
<dbReference type="Gene3D" id="3.40.50.2000">
    <property type="entry name" value="Glycogen Phosphorylase B"/>
    <property type="match status" value="2"/>
</dbReference>
<accession>A0A146KET8</accession>
<reference evidence="8" key="1">
    <citation type="submission" date="2015-07" db="EMBL/GenBank/DDBJ databases">
        <title>Adaptation to a free-living lifestyle via gene acquisitions in the diplomonad Trepomonas sp. PC1.</title>
        <authorList>
            <person name="Xu F."/>
            <person name="Jerlstrom-Hultqvist J."/>
            <person name="Kolisko M."/>
            <person name="Simpson A.G.B."/>
            <person name="Roger A.J."/>
            <person name="Svard S.G."/>
            <person name="Andersson J.O."/>
        </authorList>
    </citation>
    <scope>NUCLEOTIDE SEQUENCE</scope>
    <source>
        <strain evidence="8">PC1</strain>
    </source>
</reference>
<evidence type="ECO:0000256" key="7">
    <source>
        <dbReference type="RuleBase" id="RU363104"/>
    </source>
</evidence>
<dbReference type="EC" id="2.4.1.11" evidence="7"/>
<dbReference type="PANTHER" id="PTHR10176">
    <property type="entry name" value="GLYCOGEN SYNTHASE"/>
    <property type="match status" value="1"/>
</dbReference>
<evidence type="ECO:0000256" key="4">
    <source>
        <dbReference type="ARBA" id="ARBA00022679"/>
    </source>
</evidence>
<evidence type="ECO:0000256" key="1">
    <source>
        <dbReference type="ARBA" id="ARBA00004964"/>
    </source>
</evidence>
<evidence type="ECO:0000256" key="3">
    <source>
        <dbReference type="ARBA" id="ARBA00022676"/>
    </source>
</evidence>
<name>A0A146KET8_9EUKA</name>
<evidence type="ECO:0000256" key="2">
    <source>
        <dbReference type="ARBA" id="ARBA00010686"/>
    </source>
</evidence>
<dbReference type="SUPFAM" id="SSF53756">
    <property type="entry name" value="UDP-Glycosyltransferase/glycogen phosphorylase"/>
    <property type="match status" value="2"/>
</dbReference>
<keyword evidence="4 7" id="KW-0808">Transferase</keyword>
<organism evidence="8">
    <name type="scientific">Trepomonas sp. PC1</name>
    <dbReference type="NCBI Taxonomy" id="1076344"/>
    <lineage>
        <taxon>Eukaryota</taxon>
        <taxon>Metamonada</taxon>
        <taxon>Diplomonadida</taxon>
        <taxon>Hexamitidae</taxon>
        <taxon>Hexamitinae</taxon>
        <taxon>Trepomonas</taxon>
    </lineage>
</organism>
<keyword evidence="5 7" id="KW-0320">Glycogen biosynthesis</keyword>
<comment type="pathway">
    <text evidence="1 7">Glycan biosynthesis; glycogen biosynthesis.</text>
</comment>
<evidence type="ECO:0000256" key="6">
    <source>
        <dbReference type="ARBA" id="ARBA00047345"/>
    </source>
</evidence>